<keyword evidence="6" id="KW-1185">Reference proteome</keyword>
<dbReference type="InterPro" id="IPR016040">
    <property type="entry name" value="NAD(P)-bd_dom"/>
</dbReference>
<dbReference type="InterPro" id="IPR036291">
    <property type="entry name" value="NAD(P)-bd_dom_sf"/>
</dbReference>
<evidence type="ECO:0000259" key="4">
    <source>
        <dbReference type="Pfam" id="PF13460"/>
    </source>
</evidence>
<organism evidence="5 6">
    <name type="scientific">Fusarium tricinctum</name>
    <dbReference type="NCBI Taxonomy" id="61284"/>
    <lineage>
        <taxon>Eukaryota</taxon>
        <taxon>Fungi</taxon>
        <taxon>Dikarya</taxon>
        <taxon>Ascomycota</taxon>
        <taxon>Pezizomycotina</taxon>
        <taxon>Sordariomycetes</taxon>
        <taxon>Hypocreomycetidae</taxon>
        <taxon>Hypocreales</taxon>
        <taxon>Nectriaceae</taxon>
        <taxon>Fusarium</taxon>
        <taxon>Fusarium tricinctum species complex</taxon>
    </lineage>
</organism>
<dbReference type="PANTHER" id="PTHR47706">
    <property type="entry name" value="NMRA-LIKE FAMILY PROTEIN"/>
    <property type="match status" value="1"/>
</dbReference>
<dbReference type="Pfam" id="PF13460">
    <property type="entry name" value="NAD_binding_10"/>
    <property type="match status" value="1"/>
</dbReference>
<dbReference type="EMBL" id="JAGPXF010000004">
    <property type="protein sequence ID" value="KAH7246646.1"/>
    <property type="molecule type" value="Genomic_DNA"/>
</dbReference>
<evidence type="ECO:0000256" key="1">
    <source>
        <dbReference type="ARBA" id="ARBA00005725"/>
    </source>
</evidence>
<comment type="similarity">
    <text evidence="1">Belongs to the NmrA-type oxidoreductase family. Isoflavone reductase subfamily.</text>
</comment>
<dbReference type="OrthoDB" id="419598at2759"/>
<dbReference type="AlphaFoldDB" id="A0A8K0S2Y2"/>
<comment type="caution">
    <text evidence="5">The sequence shown here is derived from an EMBL/GenBank/DDBJ whole genome shotgun (WGS) entry which is preliminary data.</text>
</comment>
<reference evidence="5" key="1">
    <citation type="journal article" date="2021" name="Nat. Commun.">
        <title>Genetic determinants of endophytism in the Arabidopsis root mycobiome.</title>
        <authorList>
            <person name="Mesny F."/>
            <person name="Miyauchi S."/>
            <person name="Thiergart T."/>
            <person name="Pickel B."/>
            <person name="Atanasova L."/>
            <person name="Karlsson M."/>
            <person name="Huettel B."/>
            <person name="Barry K.W."/>
            <person name="Haridas S."/>
            <person name="Chen C."/>
            <person name="Bauer D."/>
            <person name="Andreopoulos W."/>
            <person name="Pangilinan J."/>
            <person name="LaButti K."/>
            <person name="Riley R."/>
            <person name="Lipzen A."/>
            <person name="Clum A."/>
            <person name="Drula E."/>
            <person name="Henrissat B."/>
            <person name="Kohler A."/>
            <person name="Grigoriev I.V."/>
            <person name="Martin F.M."/>
            <person name="Hacquard S."/>
        </authorList>
    </citation>
    <scope>NUCLEOTIDE SEQUENCE</scope>
    <source>
        <strain evidence="5">MPI-SDFR-AT-0068</strain>
    </source>
</reference>
<keyword evidence="3" id="KW-0560">Oxidoreductase</keyword>
<name>A0A8K0S2Y2_9HYPO</name>
<keyword evidence="2" id="KW-0521">NADP</keyword>
<proteinExistence type="inferred from homology"/>
<feature type="domain" description="NAD(P)-binding" evidence="4">
    <location>
        <begin position="24"/>
        <end position="113"/>
    </location>
</feature>
<evidence type="ECO:0000256" key="3">
    <source>
        <dbReference type="ARBA" id="ARBA00023002"/>
    </source>
</evidence>
<protein>
    <submittedName>
        <fullName evidence="5">CipA protein</fullName>
    </submittedName>
</protein>
<dbReference type="InterPro" id="IPR051609">
    <property type="entry name" value="NmrA/Isoflavone_reductase-like"/>
</dbReference>
<dbReference type="GO" id="GO:0016491">
    <property type="term" value="F:oxidoreductase activity"/>
    <property type="evidence" value="ECO:0007669"/>
    <property type="project" value="UniProtKB-KW"/>
</dbReference>
<evidence type="ECO:0000256" key="2">
    <source>
        <dbReference type="ARBA" id="ARBA00022857"/>
    </source>
</evidence>
<evidence type="ECO:0000313" key="5">
    <source>
        <dbReference type="EMBL" id="KAH7246646.1"/>
    </source>
</evidence>
<accession>A0A8K0S2Y2</accession>
<sequence length="329" mass="36274">MAQQYANQRPKGFVNHIRAVAIVGASGRVGHAFTSQLLQTGKHTVTAITRVGSSSAFPEGVKVASVDYHNQGSLVSALKGQDMLVITLSLNAPPDTHTKLVKAAAEAGVPYVVPNVHSINFWDSKALREDLPVGNNILANIAEVKEHGLVSLSMFEGFWYEHSLPFGPITFGIDFTNRTALLYDDGKKAINISTWVQIGRALAALASLRRLPEDDKDDSLTLADFHDRPVFVSSFKISQADILESVKRVTGTSEKDWQVSYQSSEDRYKEGQKELEQGNQLGFYKSLHARVFYPSGDADFEPDNQLLRLPEEDLDEATKRALELVEKSS</sequence>
<gene>
    <name evidence="5" type="ORF">BKA59DRAFT_439283</name>
</gene>
<dbReference type="SUPFAM" id="SSF51735">
    <property type="entry name" value="NAD(P)-binding Rossmann-fold domains"/>
    <property type="match status" value="1"/>
</dbReference>
<dbReference type="PANTHER" id="PTHR47706:SF7">
    <property type="entry name" value="CIPA-LIKE, PUTATIVE (AFU_ORTHOLOGUE AFUA_1G01630)-RELATED"/>
    <property type="match status" value="1"/>
</dbReference>
<evidence type="ECO:0000313" key="6">
    <source>
        <dbReference type="Proteomes" id="UP000813427"/>
    </source>
</evidence>
<dbReference type="Gene3D" id="3.40.50.720">
    <property type="entry name" value="NAD(P)-binding Rossmann-like Domain"/>
    <property type="match status" value="1"/>
</dbReference>
<dbReference type="Proteomes" id="UP000813427">
    <property type="component" value="Unassembled WGS sequence"/>
</dbReference>